<feature type="domain" description="Methyltransferase" evidence="1">
    <location>
        <begin position="48"/>
        <end position="135"/>
    </location>
</feature>
<dbReference type="Pfam" id="PF13649">
    <property type="entry name" value="Methyltransf_25"/>
    <property type="match status" value="1"/>
</dbReference>
<comment type="caution">
    <text evidence="2">The sequence shown here is derived from an EMBL/GenBank/DDBJ whole genome shotgun (WGS) entry which is preliminary data.</text>
</comment>
<evidence type="ECO:0000259" key="1">
    <source>
        <dbReference type="Pfam" id="PF13649"/>
    </source>
</evidence>
<reference evidence="2 3" key="1">
    <citation type="submission" date="2024-07" db="EMBL/GenBank/DDBJ databases">
        <title>Marimonas sp.nov., isolated from tidal-flat sediment.</title>
        <authorList>
            <person name="Jayan J.N."/>
            <person name="Lee S.S."/>
        </authorList>
    </citation>
    <scope>NUCLEOTIDE SEQUENCE [LARGE SCALE GENOMIC DNA]</scope>
    <source>
        <strain evidence="2 3">MJW-29</strain>
    </source>
</reference>
<organism evidence="2 3">
    <name type="scientific">Sulfitobacter sediminis</name>
    <dbReference type="NCBI Taxonomy" id="3234186"/>
    <lineage>
        <taxon>Bacteria</taxon>
        <taxon>Pseudomonadati</taxon>
        <taxon>Pseudomonadota</taxon>
        <taxon>Alphaproteobacteria</taxon>
        <taxon>Rhodobacterales</taxon>
        <taxon>Roseobacteraceae</taxon>
        <taxon>Sulfitobacter</taxon>
    </lineage>
</organism>
<dbReference type="EMBL" id="JBFNXX010000010">
    <property type="protein sequence ID" value="MEW9920705.1"/>
    <property type="molecule type" value="Genomic_DNA"/>
</dbReference>
<evidence type="ECO:0000313" key="2">
    <source>
        <dbReference type="EMBL" id="MEW9920705.1"/>
    </source>
</evidence>
<dbReference type="RefSeq" id="WP_367878407.1">
    <property type="nucleotide sequence ID" value="NZ_JBFNXX010000010.1"/>
</dbReference>
<dbReference type="Proteomes" id="UP001556098">
    <property type="component" value="Unassembled WGS sequence"/>
</dbReference>
<protein>
    <submittedName>
        <fullName evidence="2">Trans-aconitate 2-methyltransferase</fullName>
    </submittedName>
</protein>
<dbReference type="Gene3D" id="3.40.50.150">
    <property type="entry name" value="Vaccinia Virus protein VP39"/>
    <property type="match status" value="1"/>
</dbReference>
<dbReference type="SUPFAM" id="SSF53335">
    <property type="entry name" value="S-adenosyl-L-methionine-dependent methyltransferases"/>
    <property type="match status" value="1"/>
</dbReference>
<sequence>MSDDTPRLDMTAFFTLHRDLPREGPGEPADIEWAAGVAGTPRNAQMADVGCGPGADIGSLLSVAPEGHVTALDKTAQFVEAARERYAGDGRVTILRADMARIKNQYDLIWCAGAVYFLGVTEALSGWRKSILPGGVVAFSEACWFTEQRPERAQAYFAAEYPTMTDEAGVLEKVSAAGYEVLGTRRLQDAAWEAYFQPIEARIAMLRAGADAALTEVLDEAEEEIAVWRAHRDAFGYLLTVARPA</sequence>
<evidence type="ECO:0000313" key="3">
    <source>
        <dbReference type="Proteomes" id="UP001556098"/>
    </source>
</evidence>
<dbReference type="CDD" id="cd02440">
    <property type="entry name" value="AdoMet_MTases"/>
    <property type="match status" value="1"/>
</dbReference>
<name>A0ABV3RP06_9RHOB</name>
<accession>A0ABV3RP06</accession>
<dbReference type="InterPro" id="IPR041698">
    <property type="entry name" value="Methyltransf_25"/>
</dbReference>
<proteinExistence type="predicted"/>
<dbReference type="InterPro" id="IPR029063">
    <property type="entry name" value="SAM-dependent_MTases_sf"/>
</dbReference>
<keyword evidence="3" id="KW-1185">Reference proteome</keyword>
<gene>
    <name evidence="2" type="ORF">AB2B41_13905</name>
</gene>